<dbReference type="InterPro" id="IPR041588">
    <property type="entry name" value="Integrase_H2C2"/>
</dbReference>
<dbReference type="GO" id="GO:0003676">
    <property type="term" value="F:nucleic acid binding"/>
    <property type="evidence" value="ECO:0007669"/>
    <property type="project" value="InterPro"/>
</dbReference>
<dbReference type="Pfam" id="PF17921">
    <property type="entry name" value="Integrase_H2C2"/>
    <property type="match status" value="1"/>
</dbReference>
<dbReference type="AlphaFoldDB" id="A0AA47P4E1"/>
<dbReference type="Proteomes" id="UP001174136">
    <property type="component" value="Unassembled WGS sequence"/>
</dbReference>
<dbReference type="InterPro" id="IPR036397">
    <property type="entry name" value="RNaseH_sf"/>
</dbReference>
<feature type="domain" description="Integrase zinc-binding" evidence="1">
    <location>
        <begin position="113"/>
        <end position="145"/>
    </location>
</feature>
<evidence type="ECO:0000259" key="1">
    <source>
        <dbReference type="Pfam" id="PF17921"/>
    </source>
</evidence>
<gene>
    <name evidence="2" type="ORF">N1851_008509</name>
</gene>
<reference evidence="2" key="1">
    <citation type="journal article" date="2023" name="Front. Mar. Sci.">
        <title>A new Merluccius polli reference genome to investigate the effects of global change in West African waters.</title>
        <authorList>
            <person name="Mateo J.L."/>
            <person name="Blanco-Fernandez C."/>
            <person name="Garcia-Vazquez E."/>
            <person name="Machado-Schiaffino G."/>
        </authorList>
    </citation>
    <scope>NUCLEOTIDE SEQUENCE</scope>
    <source>
        <strain evidence="2">C29</strain>
        <tissue evidence="2">Fin</tissue>
    </source>
</reference>
<dbReference type="Gene3D" id="3.30.420.10">
    <property type="entry name" value="Ribonuclease H-like superfamily/Ribonuclease H"/>
    <property type="match status" value="1"/>
</dbReference>
<evidence type="ECO:0000313" key="3">
    <source>
        <dbReference type="Proteomes" id="UP001174136"/>
    </source>
</evidence>
<protein>
    <recommendedName>
        <fullName evidence="1">Integrase zinc-binding domain-containing protein</fullName>
    </recommendedName>
</protein>
<proteinExistence type="predicted"/>
<keyword evidence="3" id="KW-1185">Reference proteome</keyword>
<accession>A0AA47P4E1</accession>
<dbReference type="InterPro" id="IPR012337">
    <property type="entry name" value="RNaseH-like_sf"/>
</dbReference>
<comment type="caution">
    <text evidence="2">The sequence shown here is derived from an EMBL/GenBank/DDBJ whole genome shotgun (WGS) entry which is preliminary data.</text>
</comment>
<evidence type="ECO:0000313" key="2">
    <source>
        <dbReference type="EMBL" id="KAK0150396.1"/>
    </source>
</evidence>
<dbReference type="EMBL" id="JAOPHQ010001496">
    <property type="protein sequence ID" value="KAK0150396.1"/>
    <property type="molecule type" value="Genomic_DNA"/>
</dbReference>
<name>A0AA47P4E1_MERPO</name>
<sequence length="241" mass="27170">MSTLRVPLHQVELSSNLVQGVLRIGVRPALPVEKIDVILGNGLAGGHVWPEVFTPVDTSLHVPPDGDGRGTESAKDLSLKVPFSYIIPPYPVSSVTSQYFLQDGLLMRKWMPHNHWDIAGHLGIRKTYDKILRHLFLPGLKRDIACIRKARSTYPMPAIGQPFDHFIVPNDKIPGSVPTPVHYYSLYCEVFEIPKTIQSDQGKNFNSHVFAHVLRQLNIKHNKASAYHAQSQECFHQSSYY</sequence>
<dbReference type="SUPFAM" id="SSF53098">
    <property type="entry name" value="Ribonuclease H-like"/>
    <property type="match status" value="1"/>
</dbReference>
<organism evidence="2 3">
    <name type="scientific">Merluccius polli</name>
    <name type="common">Benguela hake</name>
    <name type="synonym">Merluccius cadenati</name>
    <dbReference type="NCBI Taxonomy" id="89951"/>
    <lineage>
        <taxon>Eukaryota</taxon>
        <taxon>Metazoa</taxon>
        <taxon>Chordata</taxon>
        <taxon>Craniata</taxon>
        <taxon>Vertebrata</taxon>
        <taxon>Euteleostomi</taxon>
        <taxon>Actinopterygii</taxon>
        <taxon>Neopterygii</taxon>
        <taxon>Teleostei</taxon>
        <taxon>Neoteleostei</taxon>
        <taxon>Acanthomorphata</taxon>
        <taxon>Zeiogadaria</taxon>
        <taxon>Gadariae</taxon>
        <taxon>Gadiformes</taxon>
        <taxon>Gadoidei</taxon>
        <taxon>Merlucciidae</taxon>
        <taxon>Merluccius</taxon>
    </lineage>
</organism>